<evidence type="ECO:0008006" key="3">
    <source>
        <dbReference type="Google" id="ProtNLM"/>
    </source>
</evidence>
<proteinExistence type="predicted"/>
<organism evidence="1 2">
    <name type="scientific">Uliginosibacterium paludis</name>
    <dbReference type="NCBI Taxonomy" id="1615952"/>
    <lineage>
        <taxon>Bacteria</taxon>
        <taxon>Pseudomonadati</taxon>
        <taxon>Pseudomonadota</taxon>
        <taxon>Betaproteobacteria</taxon>
        <taxon>Rhodocyclales</taxon>
        <taxon>Zoogloeaceae</taxon>
        <taxon>Uliginosibacterium</taxon>
    </lineage>
</organism>
<dbReference type="RefSeq" id="WP_345928124.1">
    <property type="nucleotide sequence ID" value="NZ_JBDIVF010000005.1"/>
</dbReference>
<name>A0ABV2CUX6_9RHOO</name>
<dbReference type="PANTHER" id="PTHR43238:SF1">
    <property type="entry name" value="GDP-L-FUCOSE SYNTHASE"/>
    <property type="match status" value="1"/>
</dbReference>
<dbReference type="Proteomes" id="UP001548590">
    <property type="component" value="Unassembled WGS sequence"/>
</dbReference>
<keyword evidence="2" id="KW-1185">Reference proteome</keyword>
<evidence type="ECO:0000313" key="1">
    <source>
        <dbReference type="EMBL" id="MET1491714.1"/>
    </source>
</evidence>
<dbReference type="Gene3D" id="3.90.25.10">
    <property type="entry name" value="UDP-galactose 4-epimerase, domain 1"/>
    <property type="match status" value="1"/>
</dbReference>
<comment type="caution">
    <text evidence="1">The sequence shown here is derived from an EMBL/GenBank/DDBJ whole genome shotgun (WGS) entry which is preliminary data.</text>
</comment>
<reference evidence="1 2" key="1">
    <citation type="submission" date="2024-07" db="EMBL/GenBank/DDBJ databases">
        <title>Uliginosibacterium paludis KCTC:42655.</title>
        <authorList>
            <person name="Kim M.K."/>
        </authorList>
    </citation>
    <scope>NUCLEOTIDE SEQUENCE [LARGE SCALE GENOMIC DNA]</scope>
    <source>
        <strain evidence="1 2">KCTC 42655</strain>
    </source>
</reference>
<protein>
    <recommendedName>
        <fullName evidence="3">GDP-L-fucose synthase</fullName>
    </recommendedName>
</protein>
<gene>
    <name evidence="1" type="ORF">ABVT11_17885</name>
</gene>
<sequence>MKRTTNPNSEAMRHDVDAGIANTSPMCSHINVGFGSGVTIREVAEMVAKVVGYKGAIEFDATKPDGTPRKIMDSSRLNALGWKAAVELEAGISSAFKAYLA</sequence>
<dbReference type="EMBL" id="JBEWLZ010000014">
    <property type="protein sequence ID" value="MET1491714.1"/>
    <property type="molecule type" value="Genomic_DNA"/>
</dbReference>
<dbReference type="SUPFAM" id="SSF51735">
    <property type="entry name" value="NAD(P)-binding Rossmann-fold domains"/>
    <property type="match status" value="1"/>
</dbReference>
<dbReference type="PANTHER" id="PTHR43238">
    <property type="entry name" value="GDP-L-FUCOSE SYNTHASE"/>
    <property type="match status" value="1"/>
</dbReference>
<evidence type="ECO:0000313" key="2">
    <source>
        <dbReference type="Proteomes" id="UP001548590"/>
    </source>
</evidence>
<dbReference type="Gene3D" id="3.40.50.720">
    <property type="entry name" value="NAD(P)-binding Rossmann-like Domain"/>
    <property type="match status" value="1"/>
</dbReference>
<dbReference type="InterPro" id="IPR036291">
    <property type="entry name" value="NAD(P)-bd_dom_sf"/>
</dbReference>
<accession>A0ABV2CUX6</accession>